<dbReference type="Proteomes" id="UP000031036">
    <property type="component" value="Unassembled WGS sequence"/>
</dbReference>
<evidence type="ECO:0000313" key="2">
    <source>
        <dbReference type="Proteomes" id="UP000031036"/>
    </source>
</evidence>
<protein>
    <submittedName>
        <fullName evidence="1">Uncharacterized protein</fullName>
    </submittedName>
</protein>
<dbReference type="EMBL" id="JPKZ01001579">
    <property type="protein sequence ID" value="KHN81152.1"/>
    <property type="molecule type" value="Genomic_DNA"/>
</dbReference>
<gene>
    <name evidence="1" type="ORF">Tcan_01370</name>
</gene>
<keyword evidence="2" id="KW-1185">Reference proteome</keyword>
<dbReference type="AlphaFoldDB" id="A0A0B2VI64"/>
<feature type="non-terminal residue" evidence="1">
    <location>
        <position position="151"/>
    </location>
</feature>
<sequence>PQYSSLKNHISSSCWSAIRCLHVRKFKARFGQPGTVPTRRSTSKLVCDTSSNPARFATTYTSTVKSYLEYCSRLDSAWRLPDKSPITATQTQRILGCLLTSAGKHEWNRREYTSQNTTNHCVRTLCTGVLQLYCSHLCKMCKISYRPPPLP</sequence>
<reference evidence="1 2" key="1">
    <citation type="submission" date="2014-11" db="EMBL/GenBank/DDBJ databases">
        <title>Genetic blueprint of the zoonotic pathogen Toxocara canis.</title>
        <authorList>
            <person name="Zhu X.-Q."/>
            <person name="Korhonen P.K."/>
            <person name="Cai H."/>
            <person name="Young N.D."/>
            <person name="Nejsum P."/>
            <person name="von Samson-Himmelstjerna G."/>
            <person name="Boag P.R."/>
            <person name="Tan P."/>
            <person name="Li Q."/>
            <person name="Min J."/>
            <person name="Yang Y."/>
            <person name="Wang X."/>
            <person name="Fang X."/>
            <person name="Hall R.S."/>
            <person name="Hofmann A."/>
            <person name="Sternberg P.W."/>
            <person name="Jex A.R."/>
            <person name="Gasser R.B."/>
        </authorList>
    </citation>
    <scope>NUCLEOTIDE SEQUENCE [LARGE SCALE GENOMIC DNA]</scope>
    <source>
        <strain evidence="1">PN_DK_2014</strain>
    </source>
</reference>
<evidence type="ECO:0000313" key="1">
    <source>
        <dbReference type="EMBL" id="KHN81152.1"/>
    </source>
</evidence>
<accession>A0A0B2VI64</accession>
<proteinExistence type="predicted"/>
<name>A0A0B2VI64_TOXCA</name>
<feature type="non-terminal residue" evidence="1">
    <location>
        <position position="1"/>
    </location>
</feature>
<organism evidence="1 2">
    <name type="scientific">Toxocara canis</name>
    <name type="common">Canine roundworm</name>
    <dbReference type="NCBI Taxonomy" id="6265"/>
    <lineage>
        <taxon>Eukaryota</taxon>
        <taxon>Metazoa</taxon>
        <taxon>Ecdysozoa</taxon>
        <taxon>Nematoda</taxon>
        <taxon>Chromadorea</taxon>
        <taxon>Rhabditida</taxon>
        <taxon>Spirurina</taxon>
        <taxon>Ascaridomorpha</taxon>
        <taxon>Ascaridoidea</taxon>
        <taxon>Toxocaridae</taxon>
        <taxon>Toxocara</taxon>
    </lineage>
</organism>
<comment type="caution">
    <text evidence="1">The sequence shown here is derived from an EMBL/GenBank/DDBJ whole genome shotgun (WGS) entry which is preliminary data.</text>
</comment>